<feature type="domain" description="DOCKER" evidence="4">
    <location>
        <begin position="1"/>
        <end position="387"/>
    </location>
</feature>
<dbReference type="Proteomes" id="UP001497623">
    <property type="component" value="Unassembled WGS sequence"/>
</dbReference>
<organism evidence="5 6">
    <name type="scientific">Meganyctiphanes norvegica</name>
    <name type="common">Northern krill</name>
    <name type="synonym">Thysanopoda norvegica</name>
    <dbReference type="NCBI Taxonomy" id="48144"/>
    <lineage>
        <taxon>Eukaryota</taxon>
        <taxon>Metazoa</taxon>
        <taxon>Ecdysozoa</taxon>
        <taxon>Arthropoda</taxon>
        <taxon>Crustacea</taxon>
        <taxon>Multicrustacea</taxon>
        <taxon>Malacostraca</taxon>
        <taxon>Eumalacostraca</taxon>
        <taxon>Eucarida</taxon>
        <taxon>Euphausiacea</taxon>
        <taxon>Euphausiidae</taxon>
        <taxon>Meganyctiphanes</taxon>
    </lineage>
</organism>
<dbReference type="PROSITE" id="PS51651">
    <property type="entry name" value="DOCKER"/>
    <property type="match status" value="1"/>
</dbReference>
<proteinExistence type="inferred from homology"/>
<dbReference type="InterPro" id="IPR046773">
    <property type="entry name" value="DOCKER_Lobe_C"/>
</dbReference>
<dbReference type="GO" id="GO:0007264">
    <property type="term" value="P:small GTPase-mediated signal transduction"/>
    <property type="evidence" value="ECO:0007669"/>
    <property type="project" value="InterPro"/>
</dbReference>
<evidence type="ECO:0000313" key="6">
    <source>
        <dbReference type="Proteomes" id="UP001497623"/>
    </source>
</evidence>
<evidence type="ECO:0000256" key="1">
    <source>
        <dbReference type="ARBA" id="ARBA00022658"/>
    </source>
</evidence>
<gene>
    <name evidence="5" type="ORF">MNOR_LOCUS29171</name>
</gene>
<dbReference type="EMBL" id="CAXKWB010033321">
    <property type="protein sequence ID" value="CAL4142672.1"/>
    <property type="molecule type" value="Genomic_DNA"/>
</dbReference>
<dbReference type="Gene3D" id="1.25.40.410">
    <property type="match status" value="1"/>
</dbReference>
<dbReference type="Pfam" id="PF20421">
    <property type="entry name" value="DHR-2_Lobe_C"/>
    <property type="match status" value="1"/>
</dbReference>
<accession>A0AAV2RX38</accession>
<dbReference type="Pfam" id="PF20422">
    <property type="entry name" value="DHR-2_Lobe_B"/>
    <property type="match status" value="1"/>
</dbReference>
<dbReference type="GO" id="GO:0005085">
    <property type="term" value="F:guanyl-nucleotide exchange factor activity"/>
    <property type="evidence" value="ECO:0007669"/>
    <property type="project" value="UniProtKB-KW"/>
</dbReference>
<dbReference type="PANTHER" id="PTHR23317">
    <property type="entry name" value="DEDICATOR OF CYTOKINESIS DOCK"/>
    <property type="match status" value="1"/>
</dbReference>
<comment type="similarity">
    <text evidence="2">Belongs to the DOCK family.</text>
</comment>
<sequence length="417" mass="48303">MFFFTFCAYHHLIGLLSYFTVDVACGTQTLRLGSGLVDTVFTMDSLINQLEDSAAMVERAERYELLGNLYRILIPIYEARRNYQALEQCYYSLYQAYSRVVEVNASQRRLLGRYYRVAFYGASYFEEESGKEYVYKEPKVTSLAEISERLYHQYCDKFGKEAVKMIMDSNFVVADELESRYAYIQVTHVIPYFTEEERINRQTEFERNNNIDMFMFETPFTLEGKAHGKLEEQWKRRVVLTTDYSFPYVKKRIMIKNTEISEMSPIEVAIDEMEMRVKELLEITNKRPTDVKKLQLKLQGSISVQVNAGPLAYATTFLEEERSASYPVNQVARLKDVYREFVCSAKQALVLNSQVINSDQYEYQMALESNFSELLASLSSIFNEPLLAAQIEIDSVLKRSSQHYMTMISSPGGSSVA</sequence>
<name>A0AAV2RX38_MEGNR</name>
<dbReference type="InterPro" id="IPR046770">
    <property type="entry name" value="DOCKER_Lobe_B"/>
</dbReference>
<evidence type="ECO:0000256" key="2">
    <source>
        <dbReference type="PROSITE-ProRule" id="PRU00984"/>
    </source>
</evidence>
<dbReference type="AlphaFoldDB" id="A0AAV2RX38"/>
<dbReference type="InterPro" id="IPR043162">
    <property type="entry name" value="DOCK_C_lobe_C"/>
</dbReference>
<evidence type="ECO:0000256" key="3">
    <source>
        <dbReference type="SAM" id="SignalP"/>
    </source>
</evidence>
<dbReference type="InterPro" id="IPR046769">
    <property type="entry name" value="DOCKER_Lobe_A"/>
</dbReference>
<evidence type="ECO:0000259" key="4">
    <source>
        <dbReference type="PROSITE" id="PS51651"/>
    </source>
</evidence>
<feature type="signal peptide" evidence="3">
    <location>
        <begin position="1"/>
        <end position="26"/>
    </location>
</feature>
<dbReference type="Pfam" id="PF06920">
    <property type="entry name" value="DHR-2_Lobe_A"/>
    <property type="match status" value="1"/>
</dbReference>
<dbReference type="InterPro" id="IPR027357">
    <property type="entry name" value="DOCKER_dom"/>
</dbReference>
<dbReference type="PANTHER" id="PTHR23317:SF26">
    <property type="entry name" value="ZIZIMIN, ISOFORM K"/>
    <property type="match status" value="1"/>
</dbReference>
<feature type="chain" id="PRO_5043707790" description="DOCKER domain-containing protein" evidence="3">
    <location>
        <begin position="27"/>
        <end position="417"/>
    </location>
</feature>
<dbReference type="InterPro" id="IPR026791">
    <property type="entry name" value="DOCK"/>
</dbReference>
<reference evidence="5 6" key="1">
    <citation type="submission" date="2024-05" db="EMBL/GenBank/DDBJ databases">
        <authorList>
            <person name="Wallberg A."/>
        </authorList>
    </citation>
    <scope>NUCLEOTIDE SEQUENCE [LARGE SCALE GENOMIC DNA]</scope>
</reference>
<keyword evidence="6" id="KW-1185">Reference proteome</keyword>
<comment type="caution">
    <text evidence="5">The sequence shown here is derived from an EMBL/GenBank/DDBJ whole genome shotgun (WGS) entry which is preliminary data.</text>
</comment>
<keyword evidence="1" id="KW-0344">Guanine-nucleotide releasing factor</keyword>
<dbReference type="InterPro" id="IPR043161">
    <property type="entry name" value="DOCK_C_lobe_A"/>
</dbReference>
<protein>
    <recommendedName>
        <fullName evidence="4">DOCKER domain-containing protein</fullName>
    </recommendedName>
</protein>
<evidence type="ECO:0000313" key="5">
    <source>
        <dbReference type="EMBL" id="CAL4142672.1"/>
    </source>
</evidence>
<dbReference type="Gene3D" id="1.20.58.740">
    <property type="match status" value="1"/>
</dbReference>
<keyword evidence="3" id="KW-0732">Signal</keyword>